<dbReference type="InterPro" id="IPR027417">
    <property type="entry name" value="P-loop_NTPase"/>
</dbReference>
<name>A0A6B3NSV2_9CYAN</name>
<dbReference type="Gene3D" id="3.40.50.300">
    <property type="entry name" value="P-loop containing nucleotide triphosphate hydrolases"/>
    <property type="match status" value="1"/>
</dbReference>
<dbReference type="GO" id="GO:0016887">
    <property type="term" value="F:ATP hydrolysis activity"/>
    <property type="evidence" value="ECO:0007669"/>
    <property type="project" value="InterPro"/>
</dbReference>
<comment type="similarity">
    <text evidence="2">Belongs to the ABC transporter superfamily. Nitrate/nitrite/cyanate uptake transporter (NitT) (TC 3.A.1.16) family.</text>
</comment>
<organism evidence="5">
    <name type="scientific">Symploca sp. SIO1C4</name>
    <dbReference type="NCBI Taxonomy" id="2607765"/>
    <lineage>
        <taxon>Bacteria</taxon>
        <taxon>Bacillati</taxon>
        <taxon>Cyanobacteriota</taxon>
        <taxon>Cyanophyceae</taxon>
        <taxon>Coleofasciculales</taxon>
        <taxon>Coleofasciculaceae</taxon>
        <taxon>Symploca</taxon>
    </lineage>
</organism>
<dbReference type="AlphaFoldDB" id="A0A6B3NSV2"/>
<dbReference type="GO" id="GO:0005886">
    <property type="term" value="C:plasma membrane"/>
    <property type="evidence" value="ECO:0007669"/>
    <property type="project" value="UniProtKB-SubCell"/>
</dbReference>
<gene>
    <name evidence="5" type="ORF">F6J89_32940</name>
</gene>
<dbReference type="GO" id="GO:0005524">
    <property type="term" value="F:ATP binding"/>
    <property type="evidence" value="ECO:0007669"/>
    <property type="project" value="UniProtKB-KW"/>
</dbReference>
<keyword evidence="3" id="KW-0813">Transport</keyword>
<evidence type="ECO:0000259" key="4">
    <source>
        <dbReference type="Pfam" id="PF00005"/>
    </source>
</evidence>
<dbReference type="Pfam" id="PF00005">
    <property type="entry name" value="ABC_tran"/>
    <property type="match status" value="1"/>
</dbReference>
<dbReference type="PANTHER" id="PTHR42788:SF13">
    <property type="entry name" value="ALIPHATIC SULFONATES IMPORT ATP-BINDING PROTEIN SSUB"/>
    <property type="match status" value="1"/>
</dbReference>
<keyword evidence="5" id="KW-0547">Nucleotide-binding</keyword>
<dbReference type="SUPFAM" id="SSF52540">
    <property type="entry name" value="P-loop containing nucleoside triphosphate hydrolases"/>
    <property type="match status" value="1"/>
</dbReference>
<reference evidence="5" key="1">
    <citation type="submission" date="2019-11" db="EMBL/GenBank/DDBJ databases">
        <title>Genomic insights into an expanded diversity of filamentous marine cyanobacteria reveals the extraordinary biosynthetic potential of Moorea and Okeania.</title>
        <authorList>
            <person name="Ferreira Leao T."/>
            <person name="Wang M."/>
            <person name="Moss N."/>
            <person name="Da Silva R."/>
            <person name="Sanders J."/>
            <person name="Nurk S."/>
            <person name="Gurevich A."/>
            <person name="Humphrey G."/>
            <person name="Reher R."/>
            <person name="Zhu Q."/>
            <person name="Belda-Ferre P."/>
            <person name="Glukhov E."/>
            <person name="Rex R."/>
            <person name="Dorrestein P.C."/>
            <person name="Knight R."/>
            <person name="Pevzner P."/>
            <person name="Gerwick W.H."/>
            <person name="Gerwick L."/>
        </authorList>
    </citation>
    <scope>NUCLEOTIDE SEQUENCE</scope>
    <source>
        <strain evidence="5">SIO1C4</strain>
    </source>
</reference>
<evidence type="ECO:0000313" key="5">
    <source>
        <dbReference type="EMBL" id="NER32278.1"/>
    </source>
</evidence>
<comment type="subcellular location">
    <subcellularLocation>
        <location evidence="1">Cell inner membrane</location>
        <topology evidence="1">Peripheral membrane protein</topology>
    </subcellularLocation>
</comment>
<evidence type="ECO:0000256" key="2">
    <source>
        <dbReference type="ARBA" id="ARBA00009440"/>
    </source>
</evidence>
<feature type="domain" description="ABC transporter" evidence="4">
    <location>
        <begin position="25"/>
        <end position="74"/>
    </location>
</feature>
<dbReference type="InterPro" id="IPR003439">
    <property type="entry name" value="ABC_transporter-like_ATP-bd"/>
</dbReference>
<comment type="caution">
    <text evidence="5">The sequence shown here is derived from an EMBL/GenBank/DDBJ whole genome shotgun (WGS) entry which is preliminary data.</text>
</comment>
<evidence type="ECO:0000256" key="1">
    <source>
        <dbReference type="ARBA" id="ARBA00004417"/>
    </source>
</evidence>
<accession>A0A6B3NSV2</accession>
<sequence length="85" mass="8813">MTKPAILNLEGISKQFKQTSALAVANVSLTLGQGDLLGLLGPSGCGKTTLLRIIAGFERPQSGTVDLAGRRVAGSGKWYLQNSGI</sequence>
<dbReference type="PANTHER" id="PTHR42788">
    <property type="entry name" value="TAURINE IMPORT ATP-BINDING PROTEIN-RELATED"/>
    <property type="match status" value="1"/>
</dbReference>
<dbReference type="InterPro" id="IPR050166">
    <property type="entry name" value="ABC_transporter_ATP-bind"/>
</dbReference>
<keyword evidence="5" id="KW-0067">ATP-binding</keyword>
<protein>
    <submittedName>
        <fullName evidence="5">ATP-binding cassette domain-containing protein</fullName>
    </submittedName>
</protein>
<dbReference type="EMBL" id="JAAHFQ010001154">
    <property type="protein sequence ID" value="NER32278.1"/>
    <property type="molecule type" value="Genomic_DNA"/>
</dbReference>
<proteinExistence type="inferred from homology"/>
<evidence type="ECO:0000256" key="3">
    <source>
        <dbReference type="ARBA" id="ARBA00022448"/>
    </source>
</evidence>
<feature type="non-terminal residue" evidence="5">
    <location>
        <position position="85"/>
    </location>
</feature>